<name>A0A8H9CFV8_9GAMM</name>
<dbReference type="AlphaFoldDB" id="A0A8H9CFV8"/>
<dbReference type="EMBL" id="CAESAQ020000064">
    <property type="protein sequence ID" value="CAB5501149.1"/>
    <property type="molecule type" value="Genomic_DNA"/>
</dbReference>
<evidence type="ECO:0000313" key="2">
    <source>
        <dbReference type="Proteomes" id="UP000643672"/>
    </source>
</evidence>
<accession>A0A8H9CFV8</accession>
<proteinExistence type="predicted"/>
<gene>
    <name evidence="1" type="ORF">THERMOS_1346</name>
</gene>
<comment type="caution">
    <text evidence="1">The sequence shown here is derived from an EMBL/GenBank/DDBJ whole genome shotgun (WGS) entry which is preliminary data.</text>
</comment>
<protein>
    <submittedName>
        <fullName evidence="1">Uncharacterized protein</fullName>
    </submittedName>
</protein>
<sequence length="37" mass="4050">MLAKICAIESRSGTAGFDPFRYEARGYPLKVDGESVN</sequence>
<reference evidence="1 2" key="1">
    <citation type="submission" date="2020-05" db="EMBL/GenBank/DDBJ databases">
        <authorList>
            <person name="Petersen J."/>
            <person name="Sayavedra L."/>
        </authorList>
    </citation>
    <scope>NUCLEOTIDE SEQUENCE [LARGE SCALE GENOMIC DNA]</scope>
    <source>
        <strain evidence="1">B thermophilus SOXS</strain>
    </source>
</reference>
<evidence type="ECO:0000313" key="1">
    <source>
        <dbReference type="EMBL" id="CAB5501149.1"/>
    </source>
</evidence>
<dbReference type="Proteomes" id="UP000643672">
    <property type="component" value="Unassembled WGS sequence"/>
</dbReference>
<keyword evidence="2" id="KW-1185">Reference proteome</keyword>
<organism evidence="1 2">
    <name type="scientific">Bathymodiolus thermophilus thioautotrophic gill symbiont</name>
    <dbReference type="NCBI Taxonomy" id="2360"/>
    <lineage>
        <taxon>Bacteria</taxon>
        <taxon>Pseudomonadati</taxon>
        <taxon>Pseudomonadota</taxon>
        <taxon>Gammaproteobacteria</taxon>
        <taxon>sulfur-oxidizing symbionts</taxon>
    </lineage>
</organism>